<reference evidence="2 3" key="1">
    <citation type="submission" date="2019-08" db="EMBL/GenBank/DDBJ databases">
        <title>Hyperibacter terrae gen. nov., sp. nov. and Hyperibacter viscosus sp. nov., two new members in the family Rhodospirillaceae isolated from the rhizosphere of Hypericum perforatum.</title>
        <authorList>
            <person name="Noviana Z."/>
        </authorList>
    </citation>
    <scope>NUCLEOTIDE SEQUENCE [LARGE SCALE GENOMIC DNA]</scope>
    <source>
        <strain evidence="2 3">R5913</strain>
    </source>
</reference>
<gene>
    <name evidence="2" type="ORF">FRZ44_01590</name>
</gene>
<dbReference type="Pfam" id="PF01636">
    <property type="entry name" value="APH"/>
    <property type="match status" value="1"/>
</dbReference>
<keyword evidence="2" id="KW-0808">Transferase</keyword>
<evidence type="ECO:0000313" key="3">
    <source>
        <dbReference type="Proteomes" id="UP000326202"/>
    </source>
</evidence>
<organism evidence="2 3">
    <name type="scientific">Hypericibacter terrae</name>
    <dbReference type="NCBI Taxonomy" id="2602015"/>
    <lineage>
        <taxon>Bacteria</taxon>
        <taxon>Pseudomonadati</taxon>
        <taxon>Pseudomonadota</taxon>
        <taxon>Alphaproteobacteria</taxon>
        <taxon>Rhodospirillales</taxon>
        <taxon>Dongiaceae</taxon>
        <taxon>Hypericibacter</taxon>
    </lineage>
</organism>
<feature type="domain" description="Aminoglycoside phosphotransferase" evidence="1">
    <location>
        <begin position="40"/>
        <end position="274"/>
    </location>
</feature>
<dbReference type="InterPro" id="IPR002575">
    <property type="entry name" value="Aminoglycoside_PTrfase"/>
</dbReference>
<protein>
    <submittedName>
        <fullName evidence="2">Aminoglycoside phosphotransferase</fullName>
    </submittedName>
</protein>
<dbReference type="SUPFAM" id="SSF56112">
    <property type="entry name" value="Protein kinase-like (PK-like)"/>
    <property type="match status" value="1"/>
</dbReference>
<dbReference type="GO" id="GO:0016740">
    <property type="term" value="F:transferase activity"/>
    <property type="evidence" value="ECO:0007669"/>
    <property type="project" value="UniProtKB-KW"/>
</dbReference>
<dbReference type="EMBL" id="CP042906">
    <property type="protein sequence ID" value="QEX14884.1"/>
    <property type="molecule type" value="Genomic_DNA"/>
</dbReference>
<dbReference type="KEGG" id="htq:FRZ44_01590"/>
<name>A0A5J6MC97_9PROT</name>
<dbReference type="InterPro" id="IPR011009">
    <property type="entry name" value="Kinase-like_dom_sf"/>
</dbReference>
<dbReference type="Gene3D" id="3.90.1200.10">
    <property type="match status" value="1"/>
</dbReference>
<accession>A0A5J6MC97</accession>
<dbReference type="Proteomes" id="UP000326202">
    <property type="component" value="Chromosome"/>
</dbReference>
<evidence type="ECO:0000259" key="1">
    <source>
        <dbReference type="Pfam" id="PF01636"/>
    </source>
</evidence>
<dbReference type="Gene3D" id="3.30.200.20">
    <property type="entry name" value="Phosphorylase Kinase, domain 1"/>
    <property type="match status" value="1"/>
</dbReference>
<proteinExistence type="predicted"/>
<dbReference type="AlphaFoldDB" id="A0A5J6MC97"/>
<evidence type="ECO:0000313" key="2">
    <source>
        <dbReference type="EMBL" id="QEX14884.1"/>
    </source>
</evidence>
<keyword evidence="3" id="KW-1185">Reference proteome</keyword>
<dbReference type="RefSeq" id="WP_151175386.1">
    <property type="nucleotide sequence ID" value="NZ_CP042906.1"/>
</dbReference>
<sequence length="349" mass="39193">MTEPSAQAMTTSLKLHEQPERVASRDAFLKRAGWGSAERRLLAGDASFRRYDRLTLGGRTAVLMDAPPPHEDVRPFVAVRKILGGLGLSAPELYAADEAQGFLLLEDLGDDTYTRLLQRGTDEPMLYRLAVDVLIELAKHIQPKDLQSLPALDDARALDEVSRLTEWWWPTVMGAPIPETVLGDYREAWRQVLPRGRRAPESIGLFDYHVDNLLWLPKRKGVAACGLLDFQDAVRVPMGFDLMSLLQDARRDLKPGLEPELYDRFVAGLPGLDRASFADAFAVFGAERHSRIIGTFVRLWKRDGKPAYLVHLPRVWRQLESALAAPAMAPLKTWFDIHVPRAKRGAITM</sequence>
<dbReference type="OrthoDB" id="9809275at2"/>